<feature type="domain" description="HTH luxR-type" evidence="1">
    <location>
        <begin position="110"/>
        <end position="167"/>
    </location>
</feature>
<proteinExistence type="predicted"/>
<dbReference type="KEGG" id="pstg:E8M01_31735"/>
<dbReference type="AlphaFoldDB" id="A0A4D7B5W0"/>
<evidence type="ECO:0000313" key="3">
    <source>
        <dbReference type="Proteomes" id="UP000298781"/>
    </source>
</evidence>
<evidence type="ECO:0000259" key="1">
    <source>
        <dbReference type="SMART" id="SM00421"/>
    </source>
</evidence>
<dbReference type="Proteomes" id="UP000298781">
    <property type="component" value="Chromosome"/>
</dbReference>
<dbReference type="InterPro" id="IPR036388">
    <property type="entry name" value="WH-like_DNA-bd_sf"/>
</dbReference>
<accession>A0A4D7B5W0</accession>
<reference evidence="2 3" key="1">
    <citation type="submission" date="2019-04" db="EMBL/GenBank/DDBJ databases">
        <title>Phreatobacter aquaticus sp. nov.</title>
        <authorList>
            <person name="Choi A."/>
        </authorList>
    </citation>
    <scope>NUCLEOTIDE SEQUENCE [LARGE SCALE GENOMIC DNA]</scope>
    <source>
        <strain evidence="2 3">KCTC 52518</strain>
    </source>
</reference>
<evidence type="ECO:0000313" key="2">
    <source>
        <dbReference type="EMBL" id="QCI68401.1"/>
    </source>
</evidence>
<sequence length="174" mass="19145">MLDRIGCGYLLLEAGRRVVEANATARAILEREAGAVRPLDDLSRAFRRLIERAPARPLLGALSWVVISDKDDAPLILNQPAEDLPDGHSIVMLLDLNAHLEPNPSMLQRMFGLTAAETRLALQLARGVVPAEIARRRCLSRTTVRSQLASVFAKTQTRRQAELVTLLARIAVLP</sequence>
<dbReference type="GO" id="GO:0003677">
    <property type="term" value="F:DNA binding"/>
    <property type="evidence" value="ECO:0007669"/>
    <property type="project" value="InterPro"/>
</dbReference>
<dbReference type="InterPro" id="IPR016032">
    <property type="entry name" value="Sig_transdc_resp-reg_C-effctor"/>
</dbReference>
<dbReference type="EMBL" id="CP039690">
    <property type="protein sequence ID" value="QCI68401.1"/>
    <property type="molecule type" value="Genomic_DNA"/>
</dbReference>
<dbReference type="SUPFAM" id="SSF46894">
    <property type="entry name" value="C-terminal effector domain of the bipartite response regulators"/>
    <property type="match status" value="1"/>
</dbReference>
<protein>
    <submittedName>
        <fullName evidence="2">Helix-turn-helix transcriptional regulator</fullName>
    </submittedName>
</protein>
<gene>
    <name evidence="2" type="ORF">E8M01_31735</name>
</gene>
<dbReference type="Gene3D" id="1.10.10.10">
    <property type="entry name" value="Winged helix-like DNA-binding domain superfamily/Winged helix DNA-binding domain"/>
    <property type="match status" value="1"/>
</dbReference>
<name>A0A4D7B5W0_9HYPH</name>
<dbReference type="RefSeq" id="WP_136963820.1">
    <property type="nucleotide sequence ID" value="NZ_CP039690.1"/>
</dbReference>
<dbReference type="GO" id="GO:0006355">
    <property type="term" value="P:regulation of DNA-templated transcription"/>
    <property type="evidence" value="ECO:0007669"/>
    <property type="project" value="InterPro"/>
</dbReference>
<dbReference type="OrthoDB" id="7444822at2"/>
<organism evidence="2 3">
    <name type="scientific">Phreatobacter stygius</name>
    <dbReference type="NCBI Taxonomy" id="1940610"/>
    <lineage>
        <taxon>Bacteria</taxon>
        <taxon>Pseudomonadati</taxon>
        <taxon>Pseudomonadota</taxon>
        <taxon>Alphaproteobacteria</taxon>
        <taxon>Hyphomicrobiales</taxon>
        <taxon>Phreatobacteraceae</taxon>
        <taxon>Phreatobacter</taxon>
    </lineage>
</organism>
<keyword evidence="3" id="KW-1185">Reference proteome</keyword>
<dbReference type="InterPro" id="IPR000792">
    <property type="entry name" value="Tscrpt_reg_LuxR_C"/>
</dbReference>
<dbReference type="SMART" id="SM00421">
    <property type="entry name" value="HTH_LUXR"/>
    <property type="match status" value="1"/>
</dbReference>